<proteinExistence type="predicted"/>
<dbReference type="Proteomes" id="UP001529369">
    <property type="component" value="Unassembled WGS sequence"/>
</dbReference>
<dbReference type="RefSeq" id="WP_290318364.1">
    <property type="nucleotide sequence ID" value="NZ_JAUFPN010000174.1"/>
</dbReference>
<reference evidence="2" key="1">
    <citation type="journal article" date="2019" name="Int. J. Syst. Evol. Microbiol.">
        <title>The Global Catalogue of Microorganisms (GCM) 10K type strain sequencing project: providing services to taxonomists for standard genome sequencing and annotation.</title>
        <authorList>
            <consortium name="The Broad Institute Genomics Platform"/>
            <consortium name="The Broad Institute Genome Sequencing Center for Infectious Disease"/>
            <person name="Wu L."/>
            <person name="Ma J."/>
        </authorList>
    </citation>
    <scope>NUCLEOTIDE SEQUENCE [LARGE SCALE GENOMIC DNA]</scope>
    <source>
        <strain evidence="2">CECT 7131</strain>
    </source>
</reference>
<gene>
    <name evidence="1" type="ORF">QWZ14_18880</name>
</gene>
<name>A0ABT8AA16_9PROT</name>
<organism evidence="1 2">
    <name type="scientific">Paeniroseomonas aquatica</name>
    <dbReference type="NCBI Taxonomy" id="373043"/>
    <lineage>
        <taxon>Bacteria</taxon>
        <taxon>Pseudomonadati</taxon>
        <taxon>Pseudomonadota</taxon>
        <taxon>Alphaproteobacteria</taxon>
        <taxon>Acetobacterales</taxon>
        <taxon>Acetobacteraceae</taxon>
        <taxon>Paeniroseomonas</taxon>
    </lineage>
</organism>
<sequence length="198" mass="21695">MSDSPTTEAPAVLDMLRLQPIENRNDVQALFAQWARALATDERYKGARNAFKPDAAAALEPVKGAFEWRVTLRPAGITAGLDFNLRLIDKSASYTPLDRTNPGAFGRDPTDGATYALRQWYDTKRIGSRPLKDEALIKYEAPPTAELFHAASHANAGRGRLYLIVARLTDPAAEIAQQTFDAIGGFHKVAAAAREDAW</sequence>
<evidence type="ECO:0008006" key="3">
    <source>
        <dbReference type="Google" id="ProtNLM"/>
    </source>
</evidence>
<accession>A0ABT8AA16</accession>
<keyword evidence="2" id="KW-1185">Reference proteome</keyword>
<evidence type="ECO:0000313" key="1">
    <source>
        <dbReference type="EMBL" id="MDN3566441.1"/>
    </source>
</evidence>
<protein>
    <recommendedName>
        <fullName evidence="3">PAS domain-containing protein</fullName>
    </recommendedName>
</protein>
<dbReference type="EMBL" id="JAUFPN010000174">
    <property type="protein sequence ID" value="MDN3566441.1"/>
    <property type="molecule type" value="Genomic_DNA"/>
</dbReference>
<evidence type="ECO:0000313" key="2">
    <source>
        <dbReference type="Proteomes" id="UP001529369"/>
    </source>
</evidence>
<comment type="caution">
    <text evidence="1">The sequence shown here is derived from an EMBL/GenBank/DDBJ whole genome shotgun (WGS) entry which is preliminary data.</text>
</comment>